<sequence>MSLAFAFIAALVFHMMQDVEDLFEDILGDIDEKPVLLLTSRSVTAGVVVVVVAVAISALKDDDVVMADDVVETFDDVSSSIFKPKGGCCKVNSGVFLNFNTAALTSGFFSSLTLLQLVAVAQCSCLAKLLSWHPSVVAVAVASVFSVIVSTLSSNVGVVALVNLLTSSVFPVCVSKETDDLLLSTVACCCCSLQLSLAKSLGSSSVLILLATAAAVAAGFAGNFNGNSNFYGPSSPH</sequence>
<feature type="transmembrane region" description="Helical" evidence="1">
    <location>
        <begin position="136"/>
        <end position="161"/>
    </location>
</feature>
<dbReference type="AlphaFoldDB" id="A0A0L0BWF9"/>
<keyword evidence="1" id="KW-0472">Membrane</keyword>
<feature type="transmembrane region" description="Helical" evidence="1">
    <location>
        <begin position="42"/>
        <end position="59"/>
    </location>
</feature>
<protein>
    <submittedName>
        <fullName evidence="2">Uncharacterized protein</fullName>
    </submittedName>
</protein>
<evidence type="ECO:0000313" key="2">
    <source>
        <dbReference type="EMBL" id="KNC24351.1"/>
    </source>
</evidence>
<evidence type="ECO:0000256" key="1">
    <source>
        <dbReference type="SAM" id="Phobius"/>
    </source>
</evidence>
<proteinExistence type="predicted"/>
<accession>A0A0L0BWF9</accession>
<gene>
    <name evidence="2" type="ORF">FF38_04570</name>
</gene>
<keyword evidence="1" id="KW-0812">Transmembrane</keyword>
<dbReference type="Proteomes" id="UP000037069">
    <property type="component" value="Unassembled WGS sequence"/>
</dbReference>
<comment type="caution">
    <text evidence="2">The sequence shown here is derived from an EMBL/GenBank/DDBJ whole genome shotgun (WGS) entry which is preliminary data.</text>
</comment>
<organism evidence="2 3">
    <name type="scientific">Lucilia cuprina</name>
    <name type="common">Green bottle fly</name>
    <name type="synonym">Australian sheep blowfly</name>
    <dbReference type="NCBI Taxonomy" id="7375"/>
    <lineage>
        <taxon>Eukaryota</taxon>
        <taxon>Metazoa</taxon>
        <taxon>Ecdysozoa</taxon>
        <taxon>Arthropoda</taxon>
        <taxon>Hexapoda</taxon>
        <taxon>Insecta</taxon>
        <taxon>Pterygota</taxon>
        <taxon>Neoptera</taxon>
        <taxon>Endopterygota</taxon>
        <taxon>Diptera</taxon>
        <taxon>Brachycera</taxon>
        <taxon>Muscomorpha</taxon>
        <taxon>Oestroidea</taxon>
        <taxon>Calliphoridae</taxon>
        <taxon>Luciliinae</taxon>
        <taxon>Lucilia</taxon>
    </lineage>
</organism>
<name>A0A0L0BWF9_LUCCU</name>
<feature type="transmembrane region" description="Helical" evidence="1">
    <location>
        <begin position="205"/>
        <end position="224"/>
    </location>
</feature>
<dbReference type="EMBL" id="JRES01001243">
    <property type="protein sequence ID" value="KNC24351.1"/>
    <property type="molecule type" value="Genomic_DNA"/>
</dbReference>
<reference evidence="2 3" key="1">
    <citation type="journal article" date="2015" name="Nat. Commun.">
        <title>Lucilia cuprina genome unlocks parasitic fly biology to underpin future interventions.</title>
        <authorList>
            <person name="Anstead C.A."/>
            <person name="Korhonen P.K."/>
            <person name="Young N.D."/>
            <person name="Hall R.S."/>
            <person name="Jex A.R."/>
            <person name="Murali S.C."/>
            <person name="Hughes D.S."/>
            <person name="Lee S.F."/>
            <person name="Perry T."/>
            <person name="Stroehlein A.J."/>
            <person name="Ansell B.R."/>
            <person name="Breugelmans B."/>
            <person name="Hofmann A."/>
            <person name="Qu J."/>
            <person name="Dugan S."/>
            <person name="Lee S.L."/>
            <person name="Chao H."/>
            <person name="Dinh H."/>
            <person name="Han Y."/>
            <person name="Doddapaneni H.V."/>
            <person name="Worley K.C."/>
            <person name="Muzny D.M."/>
            <person name="Ioannidis P."/>
            <person name="Waterhouse R.M."/>
            <person name="Zdobnov E.M."/>
            <person name="James P.J."/>
            <person name="Bagnall N.H."/>
            <person name="Kotze A.C."/>
            <person name="Gibbs R.A."/>
            <person name="Richards S."/>
            <person name="Batterham P."/>
            <person name="Gasser R.B."/>
        </authorList>
    </citation>
    <scope>NUCLEOTIDE SEQUENCE [LARGE SCALE GENOMIC DNA]</scope>
    <source>
        <strain evidence="2 3">LS</strain>
        <tissue evidence="2">Full body</tissue>
    </source>
</reference>
<keyword evidence="3" id="KW-1185">Reference proteome</keyword>
<evidence type="ECO:0000313" key="3">
    <source>
        <dbReference type="Proteomes" id="UP000037069"/>
    </source>
</evidence>
<keyword evidence="1" id="KW-1133">Transmembrane helix</keyword>